<dbReference type="OrthoDB" id="9809084at2"/>
<feature type="domain" description="Tetrapyrrole methylase" evidence="7">
    <location>
        <begin position="17"/>
        <end position="215"/>
    </location>
</feature>
<dbReference type="InterPro" id="IPR018063">
    <property type="entry name" value="SAM_MeTrfase_RsmI_CS"/>
</dbReference>
<dbReference type="InterPro" id="IPR014776">
    <property type="entry name" value="4pyrrole_Mease_sub2"/>
</dbReference>
<comment type="function">
    <text evidence="6">Catalyzes the 2'-O-methylation of the ribose of cytidine 1402 (C1402) in 16S rRNA.</text>
</comment>
<dbReference type="GO" id="GO:0070677">
    <property type="term" value="F:rRNA (cytosine-2'-O-)-methyltransferase activity"/>
    <property type="evidence" value="ECO:0007669"/>
    <property type="project" value="UniProtKB-UniRule"/>
</dbReference>
<evidence type="ECO:0000256" key="2">
    <source>
        <dbReference type="ARBA" id="ARBA00022552"/>
    </source>
</evidence>
<keyword evidence="1 6" id="KW-0963">Cytoplasm</keyword>
<dbReference type="Gene3D" id="3.40.1010.10">
    <property type="entry name" value="Cobalt-precorrin-4 Transmethylase, Domain 1"/>
    <property type="match status" value="1"/>
</dbReference>
<dbReference type="FunFam" id="3.30.950.10:FF:000002">
    <property type="entry name" value="Ribosomal RNA small subunit methyltransferase I"/>
    <property type="match status" value="1"/>
</dbReference>
<protein>
    <recommendedName>
        <fullName evidence="6">Ribosomal RNA small subunit methyltransferase I</fullName>
        <ecNumber evidence="6">2.1.1.198</ecNumber>
    </recommendedName>
    <alternativeName>
        <fullName evidence="6">16S rRNA 2'-O-ribose C1402 methyltransferase</fullName>
    </alternativeName>
    <alternativeName>
        <fullName evidence="6">rRNA (cytidine-2'-O-)-methyltransferase RsmI</fullName>
    </alternativeName>
</protein>
<dbReference type="GO" id="GO:0005737">
    <property type="term" value="C:cytoplasm"/>
    <property type="evidence" value="ECO:0007669"/>
    <property type="project" value="UniProtKB-SubCell"/>
</dbReference>
<keyword evidence="5 6" id="KW-0949">S-adenosyl-L-methionine</keyword>
<evidence type="ECO:0000256" key="5">
    <source>
        <dbReference type="ARBA" id="ARBA00022691"/>
    </source>
</evidence>
<keyword evidence="9" id="KW-1185">Reference proteome</keyword>
<organism evidence="8 9">
    <name type="scientific">Ammoniphilus oxalaticus</name>
    <dbReference type="NCBI Taxonomy" id="66863"/>
    <lineage>
        <taxon>Bacteria</taxon>
        <taxon>Bacillati</taxon>
        <taxon>Bacillota</taxon>
        <taxon>Bacilli</taxon>
        <taxon>Bacillales</taxon>
        <taxon>Paenibacillaceae</taxon>
        <taxon>Aneurinibacillus group</taxon>
        <taxon>Ammoniphilus</taxon>
    </lineage>
</organism>
<dbReference type="InterPro" id="IPR000878">
    <property type="entry name" value="4pyrrol_Mease"/>
</dbReference>
<dbReference type="Gene3D" id="3.30.950.10">
    <property type="entry name" value="Methyltransferase, Cobalt-precorrin-4 Transmethylase, Domain 2"/>
    <property type="match status" value="1"/>
</dbReference>
<evidence type="ECO:0000256" key="1">
    <source>
        <dbReference type="ARBA" id="ARBA00022490"/>
    </source>
</evidence>
<comment type="subcellular location">
    <subcellularLocation>
        <location evidence="6">Cytoplasm</location>
    </subcellularLocation>
</comment>
<keyword evidence="4 6" id="KW-0808">Transferase</keyword>
<keyword evidence="3 6" id="KW-0489">Methyltransferase</keyword>
<dbReference type="PANTHER" id="PTHR46111">
    <property type="entry name" value="RIBOSOMAL RNA SMALL SUBUNIT METHYLTRANSFERASE I"/>
    <property type="match status" value="1"/>
</dbReference>
<evidence type="ECO:0000259" key="7">
    <source>
        <dbReference type="Pfam" id="PF00590"/>
    </source>
</evidence>
<dbReference type="SUPFAM" id="SSF53790">
    <property type="entry name" value="Tetrapyrrole methylase"/>
    <property type="match status" value="1"/>
</dbReference>
<dbReference type="InterPro" id="IPR035996">
    <property type="entry name" value="4pyrrol_Methylase_sf"/>
</dbReference>
<evidence type="ECO:0000256" key="6">
    <source>
        <dbReference type="HAMAP-Rule" id="MF_01877"/>
    </source>
</evidence>
<dbReference type="CDD" id="cd11648">
    <property type="entry name" value="RsmI"/>
    <property type="match status" value="1"/>
</dbReference>
<dbReference type="Pfam" id="PF00590">
    <property type="entry name" value="TP_methylase"/>
    <property type="match status" value="1"/>
</dbReference>
<dbReference type="InterPro" id="IPR014777">
    <property type="entry name" value="4pyrrole_Mease_sub1"/>
</dbReference>
<sequence>MFIQSSFSASVDSGGQLYLVSTPIGNLGDITIRALETLRSVDIIAAEDTRQTKKLLNHFEIGARLVSHHEHNKQASGQGIIQSLQEGKKVALVSDAGMPAISDPGYELVRDATALEIPVIPIPGANAGLSALIASGLPTKQFIFVGFFPRGKKQLRDELERIKFYQETIIFYESPHRIKRTLSEVQEVLGNRSICIARELTKKYEEFIRGSIKEAIKYLSELKQIKGEFTIILDGNASDKPLITDDWWEELDPVAHVNHYIEAGESSKEAIKRVAEDRQAPKREIYQLYHRRF</sequence>
<gene>
    <name evidence="6" type="primary">rsmI</name>
    <name evidence="8" type="ORF">BEP19_11240</name>
</gene>
<reference evidence="8 9" key="1">
    <citation type="submission" date="2016-08" db="EMBL/GenBank/DDBJ databases">
        <title>Novel Firmicute Genomes.</title>
        <authorList>
            <person name="Poppleton D.I."/>
            <person name="Gribaldo S."/>
        </authorList>
    </citation>
    <scope>NUCLEOTIDE SEQUENCE [LARGE SCALE GENOMIC DNA]</scope>
    <source>
        <strain evidence="8 9">RAOx-1</strain>
    </source>
</reference>
<dbReference type="EC" id="2.1.1.198" evidence="6"/>
<dbReference type="InterPro" id="IPR008189">
    <property type="entry name" value="rRNA_ssu_MeTfrase_I"/>
</dbReference>
<comment type="caution">
    <text evidence="8">The sequence shown here is derived from an EMBL/GenBank/DDBJ whole genome shotgun (WGS) entry which is preliminary data.</text>
</comment>
<proteinExistence type="inferred from homology"/>
<dbReference type="PIRSF" id="PIRSF005917">
    <property type="entry name" value="MTase_YraL"/>
    <property type="match status" value="1"/>
</dbReference>
<keyword evidence="2 6" id="KW-0698">rRNA processing</keyword>
<dbReference type="AlphaFoldDB" id="A0A419SGE1"/>
<evidence type="ECO:0000313" key="9">
    <source>
        <dbReference type="Proteomes" id="UP000284219"/>
    </source>
</evidence>
<dbReference type="Proteomes" id="UP000284219">
    <property type="component" value="Unassembled WGS sequence"/>
</dbReference>
<comment type="catalytic activity">
    <reaction evidence="6">
        <text>cytidine(1402) in 16S rRNA + S-adenosyl-L-methionine = 2'-O-methylcytidine(1402) in 16S rRNA + S-adenosyl-L-homocysteine + H(+)</text>
        <dbReference type="Rhea" id="RHEA:42924"/>
        <dbReference type="Rhea" id="RHEA-COMP:10285"/>
        <dbReference type="Rhea" id="RHEA-COMP:10286"/>
        <dbReference type="ChEBI" id="CHEBI:15378"/>
        <dbReference type="ChEBI" id="CHEBI:57856"/>
        <dbReference type="ChEBI" id="CHEBI:59789"/>
        <dbReference type="ChEBI" id="CHEBI:74495"/>
        <dbReference type="ChEBI" id="CHEBI:82748"/>
        <dbReference type="EC" id="2.1.1.198"/>
    </reaction>
</comment>
<name>A0A419SGE1_9BACL</name>
<dbReference type="PROSITE" id="PS01296">
    <property type="entry name" value="RSMI"/>
    <property type="match status" value="1"/>
</dbReference>
<evidence type="ECO:0000256" key="4">
    <source>
        <dbReference type="ARBA" id="ARBA00022679"/>
    </source>
</evidence>
<dbReference type="PANTHER" id="PTHR46111:SF1">
    <property type="entry name" value="RIBOSOMAL RNA SMALL SUBUNIT METHYLTRANSFERASE I"/>
    <property type="match status" value="1"/>
</dbReference>
<evidence type="ECO:0000313" key="8">
    <source>
        <dbReference type="EMBL" id="RKD22815.1"/>
    </source>
</evidence>
<dbReference type="FunFam" id="3.40.1010.10:FF:000002">
    <property type="entry name" value="Ribosomal RNA small subunit methyltransferase I"/>
    <property type="match status" value="1"/>
</dbReference>
<accession>A0A419SGE1</accession>
<dbReference type="NCBIfam" id="TIGR00096">
    <property type="entry name" value="16S rRNA (cytidine(1402)-2'-O)-methyltransferase"/>
    <property type="match status" value="1"/>
</dbReference>
<evidence type="ECO:0000256" key="3">
    <source>
        <dbReference type="ARBA" id="ARBA00022603"/>
    </source>
</evidence>
<dbReference type="RefSeq" id="WP_120190297.1">
    <property type="nucleotide sequence ID" value="NZ_MCHY01000009.1"/>
</dbReference>
<dbReference type="EMBL" id="MCHY01000009">
    <property type="protein sequence ID" value="RKD22815.1"/>
    <property type="molecule type" value="Genomic_DNA"/>
</dbReference>
<comment type="similarity">
    <text evidence="6">Belongs to the methyltransferase superfamily. RsmI family.</text>
</comment>
<dbReference type="HAMAP" id="MF_01877">
    <property type="entry name" value="16SrRNA_methyltr_I"/>
    <property type="match status" value="1"/>
</dbReference>